<dbReference type="GO" id="GO:0017046">
    <property type="term" value="F:peptide hormone binding"/>
    <property type="evidence" value="ECO:0000318"/>
    <property type="project" value="GO_Central"/>
</dbReference>
<evidence type="ECO:0000256" key="3">
    <source>
        <dbReference type="ARBA" id="ARBA00022475"/>
    </source>
</evidence>
<evidence type="ECO:0000256" key="5">
    <source>
        <dbReference type="ARBA" id="ARBA00022729"/>
    </source>
</evidence>
<dbReference type="InterPro" id="IPR017983">
    <property type="entry name" value="GPCR_2_secretin-like_CS"/>
</dbReference>
<feature type="transmembrane region" description="Helical" evidence="17">
    <location>
        <begin position="212"/>
        <end position="233"/>
    </location>
</feature>
<comment type="similarity">
    <text evidence="2">Belongs to the G-protein coupled receptor 2 family.</text>
</comment>
<keyword evidence="9" id="KW-1015">Disulfide bond</keyword>
<dbReference type="GO" id="GO:0032868">
    <property type="term" value="P:response to insulin"/>
    <property type="evidence" value="ECO:0007669"/>
    <property type="project" value="UniProtKB-ARBA"/>
</dbReference>
<dbReference type="PANTHER" id="PTHR45620:SF14">
    <property type="entry name" value="GROWTH HORMONE-RELEASING HORMONE RECEPTOR"/>
    <property type="match status" value="1"/>
</dbReference>
<feature type="region of interest" description="Disordered" evidence="16">
    <location>
        <begin position="454"/>
        <end position="499"/>
    </location>
</feature>
<dbReference type="InterPro" id="IPR036445">
    <property type="entry name" value="GPCR_2_extracell_dom_sf"/>
</dbReference>
<evidence type="ECO:0000256" key="13">
    <source>
        <dbReference type="ARBA" id="ARBA00055347"/>
    </source>
</evidence>
<gene>
    <name evidence="20" type="primary">GHRHR</name>
</gene>
<dbReference type="GeneTree" id="ENSGT00940000159858"/>
<feature type="transmembrane region" description="Helical" evidence="17">
    <location>
        <begin position="376"/>
        <end position="394"/>
    </location>
</feature>
<evidence type="ECO:0000313" key="20">
    <source>
        <dbReference type="Ensembl" id="ENSOANP00000044042.1"/>
    </source>
</evidence>
<evidence type="ECO:0000256" key="15">
    <source>
        <dbReference type="ARBA" id="ARBA00079039"/>
    </source>
</evidence>
<dbReference type="Gene3D" id="1.20.1070.10">
    <property type="entry name" value="Rhodopsin 7-helix transmembrane proteins"/>
    <property type="match status" value="1"/>
</dbReference>
<evidence type="ECO:0000256" key="1">
    <source>
        <dbReference type="ARBA" id="ARBA00004651"/>
    </source>
</evidence>
<dbReference type="GO" id="GO:0007189">
    <property type="term" value="P:adenylate cyclase-activating G protein-coupled receptor signaling pathway"/>
    <property type="evidence" value="ECO:0000318"/>
    <property type="project" value="GO_Central"/>
</dbReference>
<dbReference type="PROSITE" id="PS50261">
    <property type="entry name" value="G_PROTEIN_RECEP_F2_4"/>
    <property type="match status" value="1"/>
</dbReference>
<reference evidence="20" key="2">
    <citation type="submission" date="2025-09" db="UniProtKB">
        <authorList>
            <consortium name="Ensembl"/>
        </authorList>
    </citation>
    <scope>IDENTIFICATION</scope>
    <source>
        <strain evidence="20">Glennie</strain>
    </source>
</reference>
<dbReference type="InterPro" id="IPR017981">
    <property type="entry name" value="GPCR_2-like_7TM"/>
</dbReference>
<dbReference type="Gene3D" id="4.10.1240.10">
    <property type="entry name" value="GPCR, family 2, extracellular hormone receptor domain"/>
    <property type="match status" value="1"/>
</dbReference>
<dbReference type="InterPro" id="IPR001879">
    <property type="entry name" value="GPCR_2_extracellular_dom"/>
</dbReference>
<dbReference type="FunFam" id="4.10.1240.10:FF:000014">
    <property type="entry name" value="Growth hormone-releasing hormone receptor 2"/>
    <property type="match status" value="1"/>
</dbReference>
<dbReference type="Pfam" id="PF02793">
    <property type="entry name" value="HRM"/>
    <property type="match status" value="1"/>
</dbReference>
<dbReference type="GO" id="GO:0016520">
    <property type="term" value="F:growth hormone-releasing hormone receptor activity"/>
    <property type="evidence" value="ECO:0000318"/>
    <property type="project" value="GO_Central"/>
</dbReference>
<dbReference type="Proteomes" id="UP000002279">
    <property type="component" value="Unplaced"/>
</dbReference>
<evidence type="ECO:0000256" key="2">
    <source>
        <dbReference type="ARBA" id="ARBA00005314"/>
    </source>
</evidence>
<dbReference type="GO" id="GO:0040018">
    <property type="term" value="P:positive regulation of multicellular organism growth"/>
    <property type="evidence" value="ECO:0007669"/>
    <property type="project" value="UniProtKB-ARBA"/>
</dbReference>
<comment type="function">
    <text evidence="13">Receptor for GRF, coupled to G proteins which activate adenylyl cyclase. Stimulates somatotroph cell growth, growth hormone gene transcription and growth hormone secretion.</text>
</comment>
<dbReference type="GO" id="GO:0007166">
    <property type="term" value="P:cell surface receptor signaling pathway"/>
    <property type="evidence" value="ECO:0007669"/>
    <property type="project" value="InterPro"/>
</dbReference>
<evidence type="ECO:0000256" key="12">
    <source>
        <dbReference type="ARBA" id="ARBA00023224"/>
    </source>
</evidence>
<keyword evidence="11" id="KW-0325">Glycoprotein</keyword>
<feature type="transmembrane region" description="Helical" evidence="17">
    <location>
        <begin position="329"/>
        <end position="355"/>
    </location>
</feature>
<dbReference type="Bgee" id="ENSOANG00000043586">
    <property type="expression patterns" value="Expressed in adult mammalian kidney"/>
</dbReference>
<dbReference type="PROSITE" id="PS00649">
    <property type="entry name" value="G_PROTEIN_RECEP_F2_1"/>
    <property type="match status" value="1"/>
</dbReference>
<feature type="transmembrane region" description="Helical" evidence="17">
    <location>
        <begin position="263"/>
        <end position="281"/>
    </location>
</feature>
<dbReference type="GO" id="GO:0019838">
    <property type="term" value="F:growth factor binding"/>
    <property type="evidence" value="ECO:0000318"/>
    <property type="project" value="GO_Central"/>
</dbReference>
<evidence type="ECO:0000256" key="16">
    <source>
        <dbReference type="SAM" id="MobiDB-lite"/>
    </source>
</evidence>
<dbReference type="OMA" id="CENCCAG"/>
<dbReference type="InParanoid" id="A0A6I8NSM8"/>
<dbReference type="PRINTS" id="PR01352">
    <property type="entry name" value="GHRHRECEPTOR"/>
</dbReference>
<proteinExistence type="inferred from homology"/>
<reference evidence="20" key="1">
    <citation type="submission" date="2025-08" db="UniProtKB">
        <authorList>
            <consortium name="Ensembl"/>
        </authorList>
    </citation>
    <scope>IDENTIFICATION</scope>
    <source>
        <strain evidence="20">Glennie</strain>
    </source>
</reference>
<dbReference type="PRINTS" id="PR00249">
    <property type="entry name" value="GPCRSECRETIN"/>
</dbReference>
<dbReference type="PROSITE" id="PS00650">
    <property type="entry name" value="G_PROTEIN_RECEP_F2_2"/>
    <property type="match status" value="1"/>
</dbReference>
<evidence type="ECO:0000256" key="14">
    <source>
        <dbReference type="ARBA" id="ARBA00071070"/>
    </source>
</evidence>
<evidence type="ECO:0000313" key="21">
    <source>
        <dbReference type="Proteomes" id="UP000002279"/>
    </source>
</evidence>
<feature type="transmembrane region" description="Helical" evidence="17">
    <location>
        <begin position="406"/>
        <end position="426"/>
    </location>
</feature>
<accession>A0A6I8NSM8</accession>
<evidence type="ECO:0000259" key="18">
    <source>
        <dbReference type="PROSITE" id="PS50227"/>
    </source>
</evidence>
<evidence type="ECO:0000256" key="8">
    <source>
        <dbReference type="ARBA" id="ARBA00023136"/>
    </source>
</evidence>
<dbReference type="GO" id="GO:0008284">
    <property type="term" value="P:positive regulation of cell population proliferation"/>
    <property type="evidence" value="ECO:0000318"/>
    <property type="project" value="GO_Central"/>
</dbReference>
<dbReference type="AlphaFoldDB" id="A0A6I8NSM8"/>
<dbReference type="FunCoup" id="A0A6I8NSM8">
    <property type="interactions" value="324"/>
</dbReference>
<feature type="transmembrane region" description="Helical" evidence="17">
    <location>
        <begin position="178"/>
        <end position="200"/>
    </location>
</feature>
<keyword evidence="5" id="KW-0732">Signal</keyword>
<evidence type="ECO:0000256" key="9">
    <source>
        <dbReference type="ARBA" id="ARBA00023157"/>
    </source>
</evidence>
<dbReference type="SUPFAM" id="SSF111418">
    <property type="entry name" value="Hormone receptor domain"/>
    <property type="match status" value="1"/>
</dbReference>
<dbReference type="InterPro" id="IPR050332">
    <property type="entry name" value="GPCR_2"/>
</dbReference>
<organism evidence="20 21">
    <name type="scientific">Ornithorhynchus anatinus</name>
    <name type="common">Duckbill platypus</name>
    <dbReference type="NCBI Taxonomy" id="9258"/>
    <lineage>
        <taxon>Eukaryota</taxon>
        <taxon>Metazoa</taxon>
        <taxon>Chordata</taxon>
        <taxon>Craniata</taxon>
        <taxon>Vertebrata</taxon>
        <taxon>Euteleostomi</taxon>
        <taxon>Mammalia</taxon>
        <taxon>Monotremata</taxon>
        <taxon>Ornithorhynchidae</taxon>
        <taxon>Ornithorhynchus</taxon>
    </lineage>
</organism>
<evidence type="ECO:0000256" key="11">
    <source>
        <dbReference type="ARBA" id="ARBA00023180"/>
    </source>
</evidence>
<keyword evidence="21" id="KW-1185">Reference proteome</keyword>
<dbReference type="InterPro" id="IPR000832">
    <property type="entry name" value="GPCR_2_secretin-like"/>
</dbReference>
<dbReference type="FunFam" id="1.20.1070.10:FF:000114">
    <property type="entry name" value="Growth hormone releasing hormone receptor"/>
    <property type="match status" value="1"/>
</dbReference>
<protein>
    <recommendedName>
        <fullName evidence="14">Growth hormone-releasing hormone receptor</fullName>
    </recommendedName>
    <alternativeName>
        <fullName evidence="15">Growth hormone-releasing factor receptor</fullName>
    </alternativeName>
</protein>
<dbReference type="InterPro" id="IPR003288">
    <property type="entry name" value="GPCR_2_GHRH_rcpt"/>
</dbReference>
<comment type="subcellular location">
    <subcellularLocation>
        <location evidence="1">Cell membrane</location>
        <topology evidence="1">Multi-pass membrane protein</topology>
    </subcellularLocation>
</comment>
<dbReference type="GO" id="GO:0008528">
    <property type="term" value="F:G protein-coupled peptide receptor activity"/>
    <property type="evidence" value="ECO:0000318"/>
    <property type="project" value="GO_Central"/>
</dbReference>
<dbReference type="GO" id="GO:0005886">
    <property type="term" value="C:plasma membrane"/>
    <property type="evidence" value="ECO:0000318"/>
    <property type="project" value="GO_Central"/>
</dbReference>
<evidence type="ECO:0000256" key="6">
    <source>
        <dbReference type="ARBA" id="ARBA00022989"/>
    </source>
</evidence>
<feature type="domain" description="G-protein coupled receptors family 2 profile 1" evidence="18">
    <location>
        <begin position="91"/>
        <end position="167"/>
    </location>
</feature>
<keyword evidence="10" id="KW-0675">Receptor</keyword>
<evidence type="ECO:0000259" key="19">
    <source>
        <dbReference type="PROSITE" id="PS50261"/>
    </source>
</evidence>
<evidence type="ECO:0000256" key="4">
    <source>
        <dbReference type="ARBA" id="ARBA00022692"/>
    </source>
</evidence>
<feature type="domain" description="G-protein coupled receptors family 2 profile 2" evidence="19">
    <location>
        <begin position="175"/>
        <end position="427"/>
    </location>
</feature>
<feature type="transmembrane region" description="Helical" evidence="17">
    <location>
        <begin position="288"/>
        <end position="309"/>
    </location>
</feature>
<keyword evidence="3" id="KW-1003">Cell membrane</keyword>
<keyword evidence="12" id="KW-0807">Transducer</keyword>
<feature type="region of interest" description="Disordered" evidence="16">
    <location>
        <begin position="29"/>
        <end position="54"/>
    </location>
</feature>
<sequence length="499" mass="55136">MQGRGALEQGSESDWRVCTASTLRLIPAHTTRLAGQPSAGGSRRGLQRGRATAESPGASWTRAIFLLSGQVAGLVHPECDFLAELQRGERACLEAPGELENGSVGCPTAWDRLLCWPAARPGDTVTLWCPDFFLHFSAELGSVGRNCTERGWADPSPPYAIACPVDLERTYFSTVKTIYTVGYSVSVTSLAVAIVVLAAFRRLRCPRNFIHIQLFLTFILKAAAIFCKDAVLFQQEDVDHCNFSTVGCKVTVTLGHYFTMTNFTWLLAEALYLSCLLVSSFPNGPRRYLWRLGLFGWGFPTVFVAAWVISKLYLEDTECWEVNDNSTSWWIIKGPIVFSVGVNFLLFLNIVRILLKKLDPRQSNFNNSKHYRRLSRSTLLLIPLFGTHYIVFNFLPDWAGLGPRLYLELCAGSFQGFIVAVLYCFLNQEVRRPPPPSPYPPAPGTPRAFRGWALRPWSPQGAPRPNSGPLTGSDSLSPSPAKLAGGGGVLVARPQRLSV</sequence>
<dbReference type="SUPFAM" id="SSF81321">
    <property type="entry name" value="Family A G protein-coupled receptor-like"/>
    <property type="match status" value="1"/>
</dbReference>
<evidence type="ECO:0000256" key="10">
    <source>
        <dbReference type="ARBA" id="ARBA00023170"/>
    </source>
</evidence>
<keyword evidence="7" id="KW-0297">G-protein coupled receptor</keyword>
<dbReference type="PROSITE" id="PS50227">
    <property type="entry name" value="G_PROTEIN_RECEP_F2_3"/>
    <property type="match status" value="1"/>
</dbReference>
<keyword evidence="6 17" id="KW-1133">Transmembrane helix</keyword>
<keyword evidence="8 17" id="KW-0472">Membrane</keyword>
<evidence type="ECO:0000256" key="17">
    <source>
        <dbReference type="SAM" id="Phobius"/>
    </source>
</evidence>
<evidence type="ECO:0000256" key="7">
    <source>
        <dbReference type="ARBA" id="ARBA00023040"/>
    </source>
</evidence>
<dbReference type="Pfam" id="PF00002">
    <property type="entry name" value="7tm_2"/>
    <property type="match status" value="1"/>
</dbReference>
<keyword evidence="4 17" id="KW-0812">Transmembrane</keyword>
<feature type="compositionally biased region" description="Polar residues" evidence="16">
    <location>
        <begin position="468"/>
        <end position="478"/>
    </location>
</feature>
<dbReference type="Ensembl" id="ENSOANT00000064158.1">
    <property type="protein sequence ID" value="ENSOANP00000044042.1"/>
    <property type="gene ID" value="ENSOANG00000043586.1"/>
</dbReference>
<dbReference type="SMART" id="SM00008">
    <property type="entry name" value="HormR"/>
    <property type="match status" value="1"/>
</dbReference>
<name>A0A6I8NSM8_ORNAN</name>
<dbReference type="PANTHER" id="PTHR45620">
    <property type="entry name" value="PDF RECEPTOR-LIKE PROTEIN-RELATED"/>
    <property type="match status" value="1"/>
</dbReference>